<keyword evidence="2" id="KW-1185">Reference proteome</keyword>
<reference evidence="1" key="1">
    <citation type="submission" date="2023-04" db="EMBL/GenBank/DDBJ databases">
        <authorList>
            <person name="Vijverberg K."/>
            <person name="Xiong W."/>
            <person name="Schranz E."/>
        </authorList>
    </citation>
    <scope>NUCLEOTIDE SEQUENCE</scope>
</reference>
<dbReference type="EMBL" id="OX465078">
    <property type="protein sequence ID" value="CAI9272973.1"/>
    <property type="molecule type" value="Genomic_DNA"/>
</dbReference>
<protein>
    <submittedName>
        <fullName evidence="1">Uncharacterized protein</fullName>
    </submittedName>
</protein>
<name>A0AA35YFF4_LACSI</name>
<accession>A0AA35YFF4</accession>
<gene>
    <name evidence="1" type="ORF">LSALG_LOCUS13148</name>
</gene>
<proteinExistence type="predicted"/>
<dbReference type="Proteomes" id="UP001177003">
    <property type="component" value="Chromosome 2"/>
</dbReference>
<organism evidence="1 2">
    <name type="scientific">Lactuca saligna</name>
    <name type="common">Willowleaf lettuce</name>
    <dbReference type="NCBI Taxonomy" id="75948"/>
    <lineage>
        <taxon>Eukaryota</taxon>
        <taxon>Viridiplantae</taxon>
        <taxon>Streptophyta</taxon>
        <taxon>Embryophyta</taxon>
        <taxon>Tracheophyta</taxon>
        <taxon>Spermatophyta</taxon>
        <taxon>Magnoliopsida</taxon>
        <taxon>eudicotyledons</taxon>
        <taxon>Gunneridae</taxon>
        <taxon>Pentapetalae</taxon>
        <taxon>asterids</taxon>
        <taxon>campanulids</taxon>
        <taxon>Asterales</taxon>
        <taxon>Asteraceae</taxon>
        <taxon>Cichorioideae</taxon>
        <taxon>Cichorieae</taxon>
        <taxon>Lactucinae</taxon>
        <taxon>Lactuca</taxon>
    </lineage>
</organism>
<evidence type="ECO:0000313" key="2">
    <source>
        <dbReference type="Proteomes" id="UP001177003"/>
    </source>
</evidence>
<dbReference type="AlphaFoldDB" id="A0AA35YFF4"/>
<sequence>MVWGIQVLVPEVYERDCCCETGFPVGCVATICRVAVTIATSGIRLVAGRHKLAAGIIVITTVELSGDCETGSFNYYGDRDYRLTCTWDALNGPMLVRMSSLSEEIIARLCTITVTPMSFVLAKAQPWLQTWSDRVQFRQSSVLVLTSLFDVPSEGYVNTDIIGLRCIGLEGRRFLG</sequence>
<evidence type="ECO:0000313" key="1">
    <source>
        <dbReference type="EMBL" id="CAI9272973.1"/>
    </source>
</evidence>